<organism evidence="2 3">
    <name type="scientific">Plesiocystis pacifica SIR-1</name>
    <dbReference type="NCBI Taxonomy" id="391625"/>
    <lineage>
        <taxon>Bacteria</taxon>
        <taxon>Pseudomonadati</taxon>
        <taxon>Myxococcota</taxon>
        <taxon>Polyangia</taxon>
        <taxon>Nannocystales</taxon>
        <taxon>Nannocystaceae</taxon>
        <taxon>Plesiocystis</taxon>
    </lineage>
</organism>
<dbReference type="InterPro" id="IPR037523">
    <property type="entry name" value="VOC_core"/>
</dbReference>
<dbReference type="InterPro" id="IPR052164">
    <property type="entry name" value="Anthracycline_SecMetBiosynth"/>
</dbReference>
<reference evidence="2 3" key="1">
    <citation type="submission" date="2007-06" db="EMBL/GenBank/DDBJ databases">
        <authorList>
            <person name="Shimkets L."/>
            <person name="Ferriera S."/>
            <person name="Johnson J."/>
            <person name="Kravitz S."/>
            <person name="Beeson K."/>
            <person name="Sutton G."/>
            <person name="Rogers Y.-H."/>
            <person name="Friedman R."/>
            <person name="Frazier M."/>
            <person name="Venter J.C."/>
        </authorList>
    </citation>
    <scope>NUCLEOTIDE SEQUENCE [LARGE SCALE GENOMIC DNA]</scope>
    <source>
        <strain evidence="2 3">SIR-1</strain>
    </source>
</reference>
<dbReference type="PROSITE" id="PS51819">
    <property type="entry name" value="VOC"/>
    <property type="match status" value="2"/>
</dbReference>
<dbReference type="Gene3D" id="3.10.180.10">
    <property type="entry name" value="2,3-Dihydroxybiphenyl 1,2-Dioxygenase, domain 1"/>
    <property type="match status" value="2"/>
</dbReference>
<protein>
    <submittedName>
        <fullName evidence="2">Glyoxalase/bleomycin resistance protein/dioxygenase</fullName>
    </submittedName>
</protein>
<dbReference type="EMBL" id="ABCS01000010">
    <property type="protein sequence ID" value="EDM80462.1"/>
    <property type="molecule type" value="Genomic_DNA"/>
</dbReference>
<dbReference type="CDD" id="cd07247">
    <property type="entry name" value="SgaA_N_like"/>
    <property type="match status" value="2"/>
</dbReference>
<dbReference type="eggNOG" id="COG3324">
    <property type="taxonomic scope" value="Bacteria"/>
</dbReference>
<dbReference type="GO" id="GO:0051213">
    <property type="term" value="F:dioxygenase activity"/>
    <property type="evidence" value="ECO:0007669"/>
    <property type="project" value="UniProtKB-KW"/>
</dbReference>
<name>A6G0S4_9BACT</name>
<evidence type="ECO:0000259" key="1">
    <source>
        <dbReference type="PROSITE" id="PS51819"/>
    </source>
</evidence>
<accession>A6G0S4</accession>
<dbReference type="SUPFAM" id="SSF54593">
    <property type="entry name" value="Glyoxalase/Bleomycin resistance protein/Dihydroxybiphenyl dioxygenase"/>
    <property type="match status" value="2"/>
</dbReference>
<proteinExistence type="predicted"/>
<evidence type="ECO:0000313" key="2">
    <source>
        <dbReference type="EMBL" id="EDM80462.1"/>
    </source>
</evidence>
<feature type="domain" description="VOC" evidence="1">
    <location>
        <begin position="1"/>
        <end position="112"/>
    </location>
</feature>
<dbReference type="PANTHER" id="PTHR33993">
    <property type="entry name" value="GLYOXALASE-RELATED"/>
    <property type="match status" value="1"/>
</dbReference>
<dbReference type="STRING" id="391625.PPSIR1_41664"/>
<dbReference type="InterPro" id="IPR029068">
    <property type="entry name" value="Glyas_Bleomycin-R_OHBP_Dase"/>
</dbReference>
<sequence>MAHDFEAAKAWYSKIFGWTAVDQDTKGGPPYVIWTQDGRPVAGLGQMSEEMKASGAPTMWTDYVAVSDVEATAAKAAELGGKVIFPPFQVLDSGSMAAFMDPHGAMFAVWKAGTHFGAGTVNVPNSMSWNELATTDVPGARKFYGELFGWTYSEQDMGQFVYTSIAAGRRSNGGIVPMVGEQWQGIPPHWMTYFSVADVDATAKAIEEAGGKICVPAIDIPQVGRFAVVNDAQGATFTIITMLEVRLFVD</sequence>
<dbReference type="PANTHER" id="PTHR33993:SF14">
    <property type="entry name" value="GB|AAF24581.1"/>
    <property type="match status" value="1"/>
</dbReference>
<gene>
    <name evidence="2" type="ORF">PPSIR1_41664</name>
</gene>
<dbReference type="AlphaFoldDB" id="A6G0S4"/>
<dbReference type="Pfam" id="PF00903">
    <property type="entry name" value="Glyoxalase"/>
    <property type="match status" value="2"/>
</dbReference>
<feature type="domain" description="VOC" evidence="1">
    <location>
        <begin position="126"/>
        <end position="242"/>
    </location>
</feature>
<evidence type="ECO:0000313" key="3">
    <source>
        <dbReference type="Proteomes" id="UP000005801"/>
    </source>
</evidence>
<keyword evidence="2" id="KW-0223">Dioxygenase</keyword>
<dbReference type="Proteomes" id="UP000005801">
    <property type="component" value="Unassembled WGS sequence"/>
</dbReference>
<dbReference type="InterPro" id="IPR004360">
    <property type="entry name" value="Glyas_Fos-R_dOase_dom"/>
</dbReference>
<keyword evidence="3" id="KW-1185">Reference proteome</keyword>
<comment type="caution">
    <text evidence="2">The sequence shown here is derived from an EMBL/GenBank/DDBJ whole genome shotgun (WGS) entry which is preliminary data.</text>
</comment>
<keyword evidence="2" id="KW-0560">Oxidoreductase</keyword>